<name>A0A418W4T5_9PROT</name>
<accession>A0A418W4T5</accession>
<organism evidence="1 2">
    <name type="scientific">Azospirillum cavernae</name>
    <dbReference type="NCBI Taxonomy" id="2320860"/>
    <lineage>
        <taxon>Bacteria</taxon>
        <taxon>Pseudomonadati</taxon>
        <taxon>Pseudomonadota</taxon>
        <taxon>Alphaproteobacteria</taxon>
        <taxon>Rhodospirillales</taxon>
        <taxon>Azospirillaceae</taxon>
        <taxon>Azospirillum</taxon>
    </lineage>
</organism>
<evidence type="ECO:0000313" key="2">
    <source>
        <dbReference type="Proteomes" id="UP000283458"/>
    </source>
</evidence>
<comment type="caution">
    <text evidence="1">The sequence shown here is derived from an EMBL/GenBank/DDBJ whole genome shotgun (WGS) entry which is preliminary data.</text>
</comment>
<protein>
    <submittedName>
        <fullName evidence="1">Uncharacterized protein</fullName>
    </submittedName>
</protein>
<dbReference type="AlphaFoldDB" id="A0A418W4T5"/>
<sequence>MIEAFNEWCRASLTAESLSDSATEAERQPYSSAISRAEEALAMPAETAAGVEVKLLHVFATVAESPDAYSAVWSGTHLAPDGGALSDSRHAMLWGAIQDLRRIVNRSAQSAT</sequence>
<dbReference type="EMBL" id="QYUL01000001">
    <property type="protein sequence ID" value="RJF85032.1"/>
    <property type="molecule type" value="Genomic_DNA"/>
</dbReference>
<gene>
    <name evidence="1" type="ORF">D3877_11325</name>
</gene>
<reference evidence="1 2" key="1">
    <citation type="submission" date="2018-09" db="EMBL/GenBank/DDBJ databases">
        <authorList>
            <person name="Zhu H."/>
        </authorList>
    </citation>
    <scope>NUCLEOTIDE SEQUENCE [LARGE SCALE GENOMIC DNA]</scope>
    <source>
        <strain evidence="1 2">K2W22B-5</strain>
    </source>
</reference>
<keyword evidence="2" id="KW-1185">Reference proteome</keyword>
<dbReference type="Proteomes" id="UP000283458">
    <property type="component" value="Unassembled WGS sequence"/>
</dbReference>
<evidence type="ECO:0000313" key="1">
    <source>
        <dbReference type="EMBL" id="RJF85032.1"/>
    </source>
</evidence>
<proteinExistence type="predicted"/>